<comment type="caution">
    <text evidence="1">The sequence shown here is derived from an EMBL/GenBank/DDBJ whole genome shotgun (WGS) entry which is preliminary data.</text>
</comment>
<dbReference type="Proteomes" id="UP001583186">
    <property type="component" value="Unassembled WGS sequence"/>
</dbReference>
<accession>A0ABR3YYN2</accession>
<gene>
    <name evidence="1" type="ORF">Sste5346_006327</name>
</gene>
<keyword evidence="2" id="KW-1185">Reference proteome</keyword>
<evidence type="ECO:0000313" key="2">
    <source>
        <dbReference type="Proteomes" id="UP001583186"/>
    </source>
</evidence>
<name>A0ABR3YYN2_9PEZI</name>
<reference evidence="1 2" key="1">
    <citation type="journal article" date="2024" name="IMA Fungus">
        <title>IMA Genome - F19 : A genome assembly and annotation guide to empower mycologists, including annotated draft genome sequences of Ceratocystis pirilliformis, Diaporthe australafricana, Fusarium ophioides, Paecilomyces lecythidis, and Sporothrix stenoceras.</title>
        <authorList>
            <person name="Aylward J."/>
            <person name="Wilson A.M."/>
            <person name="Visagie C.M."/>
            <person name="Spraker J."/>
            <person name="Barnes I."/>
            <person name="Buitendag C."/>
            <person name="Ceriani C."/>
            <person name="Del Mar Angel L."/>
            <person name="du Plessis D."/>
            <person name="Fuchs T."/>
            <person name="Gasser K."/>
            <person name="Kramer D."/>
            <person name="Li W."/>
            <person name="Munsamy K."/>
            <person name="Piso A."/>
            <person name="Price J.L."/>
            <person name="Sonnekus B."/>
            <person name="Thomas C."/>
            <person name="van der Nest A."/>
            <person name="van Dijk A."/>
            <person name="van Heerden A."/>
            <person name="van Vuuren N."/>
            <person name="Yilmaz N."/>
            <person name="Duong T.A."/>
            <person name="van der Merwe N.A."/>
            <person name="Wingfield M.J."/>
            <person name="Wingfield B.D."/>
        </authorList>
    </citation>
    <scope>NUCLEOTIDE SEQUENCE [LARGE SCALE GENOMIC DNA]</scope>
    <source>
        <strain evidence="1 2">CMW 5346</strain>
    </source>
</reference>
<protein>
    <submittedName>
        <fullName evidence="1">Uncharacterized protein</fullName>
    </submittedName>
</protein>
<evidence type="ECO:0000313" key="1">
    <source>
        <dbReference type="EMBL" id="KAL1893499.1"/>
    </source>
</evidence>
<proteinExistence type="predicted"/>
<dbReference type="EMBL" id="JAWCUI010000037">
    <property type="protein sequence ID" value="KAL1893499.1"/>
    <property type="molecule type" value="Genomic_DNA"/>
</dbReference>
<sequence length="98" mass="11298">MGNGEKIYRGDWRCAVVARLLVKRRWQKLGNGPLAWQHGDLSEDSMEELVRRDADLLQGMRHGEYAPMQPRSRLTQASSDSQAEAFLISRPWFRLAVE</sequence>
<organism evidence="1 2">
    <name type="scientific">Sporothrix stenoceras</name>
    <dbReference type="NCBI Taxonomy" id="5173"/>
    <lineage>
        <taxon>Eukaryota</taxon>
        <taxon>Fungi</taxon>
        <taxon>Dikarya</taxon>
        <taxon>Ascomycota</taxon>
        <taxon>Pezizomycotina</taxon>
        <taxon>Sordariomycetes</taxon>
        <taxon>Sordariomycetidae</taxon>
        <taxon>Ophiostomatales</taxon>
        <taxon>Ophiostomataceae</taxon>
        <taxon>Sporothrix</taxon>
    </lineage>
</organism>